<evidence type="ECO:0000313" key="2">
    <source>
        <dbReference type="Proteomes" id="UP000277766"/>
    </source>
</evidence>
<dbReference type="AlphaFoldDB" id="A0A431VPU1"/>
<evidence type="ECO:0000313" key="1">
    <source>
        <dbReference type="EMBL" id="RTR25175.1"/>
    </source>
</evidence>
<organism evidence="1 2">
    <name type="scientific">Deinococcus radiophilus</name>
    <dbReference type="NCBI Taxonomy" id="32062"/>
    <lineage>
        <taxon>Bacteria</taxon>
        <taxon>Thermotogati</taxon>
        <taxon>Deinococcota</taxon>
        <taxon>Deinococci</taxon>
        <taxon>Deinococcales</taxon>
        <taxon>Deinococcaceae</taxon>
        <taxon>Deinococcus</taxon>
    </lineage>
</organism>
<proteinExistence type="predicted"/>
<protein>
    <submittedName>
        <fullName evidence="1">Uncharacterized protein</fullName>
    </submittedName>
</protein>
<keyword evidence="2" id="KW-1185">Reference proteome</keyword>
<dbReference type="Proteomes" id="UP000277766">
    <property type="component" value="Unassembled WGS sequence"/>
</dbReference>
<name>A0A431VPU1_9DEIO</name>
<dbReference type="EMBL" id="RXPE01000036">
    <property type="protein sequence ID" value="RTR25175.1"/>
    <property type="molecule type" value="Genomic_DNA"/>
</dbReference>
<reference evidence="1 2" key="1">
    <citation type="submission" date="2018-12" db="EMBL/GenBank/DDBJ databases">
        <title>Deinococcus radiophilus ATCC 27603 genome sequencing and assembly.</title>
        <authorList>
            <person name="Maclea K.S."/>
            <person name="Maynard C.R."/>
        </authorList>
    </citation>
    <scope>NUCLEOTIDE SEQUENCE [LARGE SCALE GENOMIC DNA]</scope>
    <source>
        <strain evidence="1 2">ATCC 27603</strain>
    </source>
</reference>
<gene>
    <name evidence="1" type="ORF">EJ104_11960</name>
</gene>
<accession>A0A431VPU1</accession>
<comment type="caution">
    <text evidence="1">The sequence shown here is derived from an EMBL/GenBank/DDBJ whole genome shotgun (WGS) entry which is preliminary data.</text>
</comment>
<dbReference type="OrthoDB" id="7907310at2"/>
<dbReference type="RefSeq" id="WP_126353124.1">
    <property type="nucleotide sequence ID" value="NZ_CP086380.1"/>
</dbReference>
<sequence length="108" mass="11366">MGILEHTVTALQRGIQNLAIQGAADNIEGWLGTLSGQDFPGARDIEDNLRALHEHLQSGDIDGATVAALLSELASDTQRAASSADSDSADQLQTLGRLLDDSAQNLSR</sequence>